<dbReference type="GO" id="GO:0022857">
    <property type="term" value="F:transmembrane transporter activity"/>
    <property type="evidence" value="ECO:0007669"/>
    <property type="project" value="InterPro"/>
</dbReference>
<reference evidence="8 9" key="1">
    <citation type="submission" date="2019-02" db="EMBL/GenBank/DDBJ databases">
        <title>Prokaryotic population dynamics and viral predation in marine succession experiment using metagenomics: the confinement effect.</title>
        <authorList>
            <person name="Haro-Moreno J.M."/>
            <person name="Rodriguez-Valera F."/>
            <person name="Lopez-Perez M."/>
        </authorList>
    </citation>
    <scope>NUCLEOTIDE SEQUENCE [LARGE SCALE GENOMIC DNA]</scope>
    <source>
        <strain evidence="8">MED-G162</strain>
    </source>
</reference>
<evidence type="ECO:0000256" key="3">
    <source>
        <dbReference type="ARBA" id="ARBA00022692"/>
    </source>
</evidence>
<feature type="transmembrane region" description="Helical" evidence="6">
    <location>
        <begin position="86"/>
        <end position="104"/>
    </location>
</feature>
<feature type="transmembrane region" description="Helical" evidence="6">
    <location>
        <begin position="301"/>
        <end position="320"/>
    </location>
</feature>
<dbReference type="Proteomes" id="UP000319384">
    <property type="component" value="Unassembled WGS sequence"/>
</dbReference>
<evidence type="ECO:0000313" key="9">
    <source>
        <dbReference type="Proteomes" id="UP000319384"/>
    </source>
</evidence>
<protein>
    <submittedName>
        <fullName evidence="8">MFS transporter</fullName>
    </submittedName>
</protein>
<evidence type="ECO:0000259" key="7">
    <source>
        <dbReference type="PROSITE" id="PS50850"/>
    </source>
</evidence>
<evidence type="ECO:0000256" key="2">
    <source>
        <dbReference type="ARBA" id="ARBA00022448"/>
    </source>
</evidence>
<evidence type="ECO:0000313" key="8">
    <source>
        <dbReference type="EMBL" id="RZO25318.1"/>
    </source>
</evidence>
<dbReference type="InterPro" id="IPR036259">
    <property type="entry name" value="MFS_trans_sf"/>
</dbReference>
<dbReference type="Pfam" id="PF11700">
    <property type="entry name" value="ATG22"/>
    <property type="match status" value="1"/>
</dbReference>
<dbReference type="InterPro" id="IPR024671">
    <property type="entry name" value="Atg22-like"/>
</dbReference>
<keyword evidence="3 6" id="KW-0812">Transmembrane</keyword>
<dbReference type="InterPro" id="IPR050495">
    <property type="entry name" value="ATG22/LtaA_families"/>
</dbReference>
<dbReference type="PANTHER" id="PTHR23519">
    <property type="entry name" value="AUTOPHAGY-RELATED PROTEIN 22"/>
    <property type="match status" value="1"/>
</dbReference>
<feature type="transmembrane region" description="Helical" evidence="6">
    <location>
        <begin position="110"/>
        <end position="131"/>
    </location>
</feature>
<comment type="subcellular location">
    <subcellularLocation>
        <location evidence="1">Endomembrane system</location>
        <topology evidence="1">Multi-pass membrane protein</topology>
    </subcellularLocation>
</comment>
<feature type="transmembrane region" description="Helical" evidence="6">
    <location>
        <begin position="152"/>
        <end position="171"/>
    </location>
</feature>
<evidence type="ECO:0000256" key="6">
    <source>
        <dbReference type="SAM" id="Phobius"/>
    </source>
</evidence>
<sequence>MNESNKFKLSKEVKSWIAYDAGNSAFATTVLAAFFPLFFSSYWAGNVDEITSTKYFTASLTVINLIILIGMPVIGALSDVKNLSKTFFSIFSFLGALFVVSFYFVGQNEWLMAMILYGIALFCFSASIVLYDKILIYISSAQNVSKISGFGYAVGYLGGGILFVLNAFMVMNPNFFGLADNVAAIKWSFVTVGVWWGIFTLPLLLNYKQPLIDEGNLTDAFGQIYKTFIDITHQKNVVLFLIAFFLYIDGVHTVIFLASMFANGIGIGQESIITALILVQFVAVPATLIWSYVANSYGDKTVIYITIFIYIGVIIYSMSLSNAFEFYIMAALVGSVQGGIQASSRSLFAKIITKEKSGEFFGFYNTFGRAGSVLGPLLVNVFLVLFNDLKIALIPLIILFILGAIILKFVDENNEIV</sequence>
<dbReference type="AlphaFoldDB" id="A0A520MVQ4"/>
<accession>A0A520MVQ4</accession>
<feature type="transmembrane region" description="Helical" evidence="6">
    <location>
        <begin position="391"/>
        <end position="410"/>
    </location>
</feature>
<feature type="transmembrane region" description="Helical" evidence="6">
    <location>
        <begin position="183"/>
        <end position="205"/>
    </location>
</feature>
<dbReference type="GO" id="GO:0012505">
    <property type="term" value="C:endomembrane system"/>
    <property type="evidence" value="ECO:0007669"/>
    <property type="project" value="UniProtKB-SubCell"/>
</dbReference>
<feature type="transmembrane region" description="Helical" evidence="6">
    <location>
        <begin position="360"/>
        <end position="385"/>
    </location>
</feature>
<organism evidence="8 9">
    <name type="scientific">SAR86 cluster bacterium</name>
    <dbReference type="NCBI Taxonomy" id="2030880"/>
    <lineage>
        <taxon>Bacteria</taxon>
        <taxon>Pseudomonadati</taxon>
        <taxon>Pseudomonadota</taxon>
        <taxon>Gammaproteobacteria</taxon>
        <taxon>SAR86 cluster</taxon>
    </lineage>
</organism>
<dbReference type="PROSITE" id="PS50850">
    <property type="entry name" value="MFS"/>
    <property type="match status" value="1"/>
</dbReference>
<dbReference type="Gene3D" id="1.20.1250.20">
    <property type="entry name" value="MFS general substrate transporter like domains"/>
    <property type="match status" value="1"/>
</dbReference>
<feature type="transmembrane region" description="Helical" evidence="6">
    <location>
        <begin position="21"/>
        <end position="43"/>
    </location>
</feature>
<evidence type="ECO:0000256" key="1">
    <source>
        <dbReference type="ARBA" id="ARBA00004127"/>
    </source>
</evidence>
<evidence type="ECO:0000256" key="4">
    <source>
        <dbReference type="ARBA" id="ARBA00022989"/>
    </source>
</evidence>
<evidence type="ECO:0000256" key="5">
    <source>
        <dbReference type="ARBA" id="ARBA00023136"/>
    </source>
</evidence>
<feature type="transmembrane region" description="Helical" evidence="6">
    <location>
        <begin position="272"/>
        <end position="294"/>
    </location>
</feature>
<keyword evidence="4 6" id="KW-1133">Transmembrane helix</keyword>
<gene>
    <name evidence="8" type="ORF">EVA95_03695</name>
</gene>
<feature type="domain" description="Major facilitator superfamily (MFS) profile" evidence="7">
    <location>
        <begin position="236"/>
        <end position="417"/>
    </location>
</feature>
<comment type="caution">
    <text evidence="8">The sequence shown here is derived from an EMBL/GenBank/DDBJ whole genome shotgun (WGS) entry which is preliminary data.</text>
</comment>
<dbReference type="SUPFAM" id="SSF103473">
    <property type="entry name" value="MFS general substrate transporter"/>
    <property type="match status" value="1"/>
</dbReference>
<dbReference type="InterPro" id="IPR020846">
    <property type="entry name" value="MFS_dom"/>
</dbReference>
<name>A0A520MVQ4_9GAMM</name>
<dbReference type="PANTHER" id="PTHR23519:SF1">
    <property type="entry name" value="AUTOPHAGY-RELATED PROTEIN 22"/>
    <property type="match status" value="1"/>
</dbReference>
<proteinExistence type="predicted"/>
<keyword evidence="5 6" id="KW-0472">Membrane</keyword>
<dbReference type="EMBL" id="SHBH01000040">
    <property type="protein sequence ID" value="RZO25318.1"/>
    <property type="molecule type" value="Genomic_DNA"/>
</dbReference>
<keyword evidence="2" id="KW-0813">Transport</keyword>
<feature type="transmembrane region" description="Helical" evidence="6">
    <location>
        <begin position="237"/>
        <end position="260"/>
    </location>
</feature>
<feature type="transmembrane region" description="Helical" evidence="6">
    <location>
        <begin position="55"/>
        <end position="74"/>
    </location>
</feature>